<dbReference type="Proteomes" id="UP000827976">
    <property type="component" value="Chromosome 7"/>
</dbReference>
<accession>A0ACB7VTY4</accession>
<sequence>MRPSAPPKTTASPGRPDKLSPAPAPAPALTGLLKGKSGSRSTRGNRASMVRSSPMFVSRRRTSSEADDGEPSSPKVTCMGQVRMRRKKTNGEATKPSARKWRRPRCRCFDGAFLCFRWRPVWRRIKELPLRLSYSRARSSSSIKEEPPEDTKPEQTVTSASEDDDDEEETKVFVPSATPPRNALLLMRCRSAPHNRAAPAPVVPAQPDMVAGEDESKGDGEKKKKMMMMMMCPCLLLLLHLILLHLIRWFSCVASRSRLARRRRSSPPCRKPYVILLKSTPLHTNENYFYHYNLLFCLGVSIYVLNYY</sequence>
<protein>
    <submittedName>
        <fullName evidence="1">Uncharacterized protein</fullName>
    </submittedName>
</protein>
<organism evidence="1 2">
    <name type="scientific">Dioscorea alata</name>
    <name type="common">Purple yam</name>
    <dbReference type="NCBI Taxonomy" id="55571"/>
    <lineage>
        <taxon>Eukaryota</taxon>
        <taxon>Viridiplantae</taxon>
        <taxon>Streptophyta</taxon>
        <taxon>Embryophyta</taxon>
        <taxon>Tracheophyta</taxon>
        <taxon>Spermatophyta</taxon>
        <taxon>Magnoliopsida</taxon>
        <taxon>Liliopsida</taxon>
        <taxon>Dioscoreales</taxon>
        <taxon>Dioscoreaceae</taxon>
        <taxon>Dioscorea</taxon>
    </lineage>
</organism>
<dbReference type="EMBL" id="CM037017">
    <property type="protein sequence ID" value="KAH7677864.1"/>
    <property type="molecule type" value="Genomic_DNA"/>
</dbReference>
<proteinExistence type="predicted"/>
<gene>
    <name evidence="1" type="ORF">IHE45_07G110800</name>
</gene>
<evidence type="ECO:0000313" key="2">
    <source>
        <dbReference type="Proteomes" id="UP000827976"/>
    </source>
</evidence>
<comment type="caution">
    <text evidence="1">The sequence shown here is derived from an EMBL/GenBank/DDBJ whole genome shotgun (WGS) entry which is preliminary data.</text>
</comment>
<keyword evidence="2" id="KW-1185">Reference proteome</keyword>
<name>A0ACB7VTY4_DIOAL</name>
<reference evidence="2" key="1">
    <citation type="journal article" date="2022" name="Nat. Commun.">
        <title>Chromosome evolution and the genetic basis of agronomically important traits in greater yam.</title>
        <authorList>
            <person name="Bredeson J.V."/>
            <person name="Lyons J.B."/>
            <person name="Oniyinde I.O."/>
            <person name="Okereke N.R."/>
            <person name="Kolade O."/>
            <person name="Nnabue I."/>
            <person name="Nwadili C.O."/>
            <person name="Hribova E."/>
            <person name="Parker M."/>
            <person name="Nwogha J."/>
            <person name="Shu S."/>
            <person name="Carlson J."/>
            <person name="Kariba R."/>
            <person name="Muthemba S."/>
            <person name="Knop K."/>
            <person name="Barton G.J."/>
            <person name="Sherwood A.V."/>
            <person name="Lopez-Montes A."/>
            <person name="Asiedu R."/>
            <person name="Jamnadass R."/>
            <person name="Muchugi A."/>
            <person name="Goodstein D."/>
            <person name="Egesi C.N."/>
            <person name="Featherston J."/>
            <person name="Asfaw A."/>
            <person name="Simpson G.G."/>
            <person name="Dolezel J."/>
            <person name="Hendre P.S."/>
            <person name="Van Deynze A."/>
            <person name="Kumar P.L."/>
            <person name="Obidiegwu J.E."/>
            <person name="Bhattacharjee R."/>
            <person name="Rokhsar D.S."/>
        </authorList>
    </citation>
    <scope>NUCLEOTIDE SEQUENCE [LARGE SCALE GENOMIC DNA]</scope>
    <source>
        <strain evidence="2">cv. TDa95/00328</strain>
    </source>
</reference>
<evidence type="ECO:0000313" key="1">
    <source>
        <dbReference type="EMBL" id="KAH7677864.1"/>
    </source>
</evidence>